<dbReference type="EMBL" id="GG671079">
    <property type="protein sequence ID" value="EER19389.1"/>
    <property type="molecule type" value="Genomic_DNA"/>
</dbReference>
<dbReference type="OMA" id="HIDREAY"/>
<proteinExistence type="predicted"/>
<gene>
    <name evidence="2" type="ORF">Pmar_PMAR012365</name>
</gene>
<keyword evidence="3" id="KW-1185">Reference proteome</keyword>
<accession>C5K754</accession>
<evidence type="ECO:0000313" key="3">
    <source>
        <dbReference type="Proteomes" id="UP000007800"/>
    </source>
</evidence>
<protein>
    <submittedName>
        <fullName evidence="2">Uncharacterized protein</fullName>
    </submittedName>
</protein>
<evidence type="ECO:0000313" key="2">
    <source>
        <dbReference type="EMBL" id="EER19389.1"/>
    </source>
</evidence>
<reference evidence="2 3" key="1">
    <citation type="submission" date="2008-07" db="EMBL/GenBank/DDBJ databases">
        <authorList>
            <person name="El-Sayed N."/>
            <person name="Caler E."/>
            <person name="Inman J."/>
            <person name="Amedeo P."/>
            <person name="Hass B."/>
            <person name="Wortman J."/>
        </authorList>
    </citation>
    <scope>NUCLEOTIDE SEQUENCE [LARGE SCALE GENOMIC DNA]</scope>
    <source>
        <strain evidence="3">ATCC 50983 / TXsc</strain>
    </source>
</reference>
<evidence type="ECO:0000256" key="1">
    <source>
        <dbReference type="SAM" id="MobiDB-lite"/>
    </source>
</evidence>
<sequence length="236" mass="26291">MSAYREQYQPLPLHGAVVNRELAKTFRPASSPAGGPSPKQNGRSRYSDDYVVYPGARKEAMLKPAVQTHIDREAYLLYKQPISHEFYPDWQRDSGGMECVGKRCKPPLPKPTTSTMGFHFNARTRYSEDYPVGSGADSVLAIEGRKSCKVLLEHGSYAEDNSSRIQGNAVPNRVRDFINREKLHRGKILLENSRLRVPSIVRILRGEAKSRMVDARPWTSAGVVFTGVGSAGRTGK</sequence>
<feature type="compositionally biased region" description="Low complexity" evidence="1">
    <location>
        <begin position="28"/>
        <end position="38"/>
    </location>
</feature>
<organism evidence="3">
    <name type="scientific">Perkinsus marinus (strain ATCC 50983 / TXsc)</name>
    <dbReference type="NCBI Taxonomy" id="423536"/>
    <lineage>
        <taxon>Eukaryota</taxon>
        <taxon>Sar</taxon>
        <taxon>Alveolata</taxon>
        <taxon>Perkinsozoa</taxon>
        <taxon>Perkinsea</taxon>
        <taxon>Perkinsida</taxon>
        <taxon>Perkinsidae</taxon>
        <taxon>Perkinsus</taxon>
    </lineage>
</organism>
<dbReference type="GeneID" id="9039650"/>
<dbReference type="Proteomes" id="UP000007800">
    <property type="component" value="Unassembled WGS sequence"/>
</dbReference>
<dbReference type="AlphaFoldDB" id="C5K754"/>
<dbReference type="RefSeq" id="XP_002787593.1">
    <property type="nucleotide sequence ID" value="XM_002787547.1"/>
</dbReference>
<name>C5K754_PERM5</name>
<dbReference type="InParanoid" id="C5K754"/>
<feature type="region of interest" description="Disordered" evidence="1">
    <location>
        <begin position="26"/>
        <end position="47"/>
    </location>
</feature>